<dbReference type="InterPro" id="IPR001387">
    <property type="entry name" value="Cro/C1-type_HTH"/>
</dbReference>
<evidence type="ECO:0000256" key="1">
    <source>
        <dbReference type="ARBA" id="ARBA00023125"/>
    </source>
</evidence>
<name>A0A9D1DVM1_9FIRM</name>
<dbReference type="GO" id="GO:0003700">
    <property type="term" value="F:DNA-binding transcription factor activity"/>
    <property type="evidence" value="ECO:0007669"/>
    <property type="project" value="TreeGrafter"/>
</dbReference>
<sequence>MIELKKTFGKNVRYYRFKKKYTQAKLAELLDVSTNYVSRMERGQHSASFDVIEELSKILDVEPYKFFLKTKDTELPLRVDMKKKGN</sequence>
<dbReference type="PROSITE" id="PS50943">
    <property type="entry name" value="HTH_CROC1"/>
    <property type="match status" value="1"/>
</dbReference>
<dbReference type="Proteomes" id="UP000824232">
    <property type="component" value="Unassembled WGS sequence"/>
</dbReference>
<accession>A0A9D1DVM1</accession>
<dbReference type="PANTHER" id="PTHR46797">
    <property type="entry name" value="HTH-TYPE TRANSCRIPTIONAL REGULATOR"/>
    <property type="match status" value="1"/>
</dbReference>
<evidence type="ECO:0000313" key="4">
    <source>
        <dbReference type="Proteomes" id="UP000824232"/>
    </source>
</evidence>
<protein>
    <submittedName>
        <fullName evidence="3">Helix-turn-helix transcriptional regulator</fullName>
    </submittedName>
</protein>
<dbReference type="Gene3D" id="1.10.260.40">
    <property type="entry name" value="lambda repressor-like DNA-binding domains"/>
    <property type="match status" value="1"/>
</dbReference>
<dbReference type="EMBL" id="DVHC01000066">
    <property type="protein sequence ID" value="HIR59818.1"/>
    <property type="molecule type" value="Genomic_DNA"/>
</dbReference>
<organism evidence="3 4">
    <name type="scientific">Candidatus Onthousia excrementipullorum</name>
    <dbReference type="NCBI Taxonomy" id="2840884"/>
    <lineage>
        <taxon>Bacteria</taxon>
        <taxon>Bacillati</taxon>
        <taxon>Bacillota</taxon>
        <taxon>Bacilli</taxon>
        <taxon>Candidatus Onthousia</taxon>
    </lineage>
</organism>
<dbReference type="InterPro" id="IPR010982">
    <property type="entry name" value="Lambda_DNA-bd_dom_sf"/>
</dbReference>
<feature type="domain" description="HTH cro/C1-type" evidence="2">
    <location>
        <begin position="12"/>
        <end position="66"/>
    </location>
</feature>
<gene>
    <name evidence="3" type="ORF">IAB38_07225</name>
</gene>
<evidence type="ECO:0000259" key="2">
    <source>
        <dbReference type="PROSITE" id="PS50943"/>
    </source>
</evidence>
<comment type="caution">
    <text evidence="3">The sequence shown here is derived from an EMBL/GenBank/DDBJ whole genome shotgun (WGS) entry which is preliminary data.</text>
</comment>
<dbReference type="GO" id="GO:0003677">
    <property type="term" value="F:DNA binding"/>
    <property type="evidence" value="ECO:0007669"/>
    <property type="project" value="UniProtKB-KW"/>
</dbReference>
<reference evidence="3" key="2">
    <citation type="journal article" date="2021" name="PeerJ">
        <title>Extensive microbial diversity within the chicken gut microbiome revealed by metagenomics and culture.</title>
        <authorList>
            <person name="Gilroy R."/>
            <person name="Ravi A."/>
            <person name="Getino M."/>
            <person name="Pursley I."/>
            <person name="Horton D.L."/>
            <person name="Alikhan N.F."/>
            <person name="Baker D."/>
            <person name="Gharbi K."/>
            <person name="Hall N."/>
            <person name="Watson M."/>
            <person name="Adriaenssens E.M."/>
            <person name="Foster-Nyarko E."/>
            <person name="Jarju S."/>
            <person name="Secka A."/>
            <person name="Antonio M."/>
            <person name="Oren A."/>
            <person name="Chaudhuri R.R."/>
            <person name="La Ragione R."/>
            <person name="Hildebrand F."/>
            <person name="Pallen M.J."/>
        </authorList>
    </citation>
    <scope>NUCLEOTIDE SEQUENCE</scope>
    <source>
        <strain evidence="3">CHK184-20233</strain>
    </source>
</reference>
<dbReference type="CDD" id="cd00093">
    <property type="entry name" value="HTH_XRE"/>
    <property type="match status" value="1"/>
</dbReference>
<dbReference type="GO" id="GO:0005829">
    <property type="term" value="C:cytosol"/>
    <property type="evidence" value="ECO:0007669"/>
    <property type="project" value="TreeGrafter"/>
</dbReference>
<keyword evidence="1" id="KW-0238">DNA-binding</keyword>
<dbReference type="AlphaFoldDB" id="A0A9D1DVM1"/>
<dbReference type="InterPro" id="IPR050807">
    <property type="entry name" value="TransReg_Diox_bact_type"/>
</dbReference>
<dbReference type="SMART" id="SM00530">
    <property type="entry name" value="HTH_XRE"/>
    <property type="match status" value="1"/>
</dbReference>
<dbReference type="PANTHER" id="PTHR46797:SF1">
    <property type="entry name" value="METHYLPHOSPHONATE SYNTHASE"/>
    <property type="match status" value="1"/>
</dbReference>
<dbReference type="Pfam" id="PF01381">
    <property type="entry name" value="HTH_3"/>
    <property type="match status" value="1"/>
</dbReference>
<reference evidence="3" key="1">
    <citation type="submission" date="2020-10" db="EMBL/GenBank/DDBJ databases">
        <authorList>
            <person name="Gilroy R."/>
        </authorList>
    </citation>
    <scope>NUCLEOTIDE SEQUENCE</scope>
    <source>
        <strain evidence="3">CHK184-20233</strain>
    </source>
</reference>
<proteinExistence type="predicted"/>
<dbReference type="SUPFAM" id="SSF47413">
    <property type="entry name" value="lambda repressor-like DNA-binding domains"/>
    <property type="match status" value="1"/>
</dbReference>
<evidence type="ECO:0000313" key="3">
    <source>
        <dbReference type="EMBL" id="HIR59818.1"/>
    </source>
</evidence>